<gene>
    <name evidence="9" type="ORF">FP2506_07011</name>
</gene>
<dbReference type="STRING" id="217511.GCA_001463845_00178"/>
<reference evidence="9 10" key="1">
    <citation type="journal article" date="2010" name="J. Bacteriol.">
        <title>Genome sequence of Fulvimarina pelagi HTCC2506T, a Mn(II)-oxidizing alphaproteobacterium possessing an aerobic anoxygenic photosynthetic gene cluster and Xanthorhodopsin.</title>
        <authorList>
            <person name="Kang I."/>
            <person name="Oh H.M."/>
            <person name="Lim S.I."/>
            <person name="Ferriera S."/>
            <person name="Giovannoni S.J."/>
            <person name="Cho J.C."/>
        </authorList>
    </citation>
    <scope>NUCLEOTIDE SEQUENCE [LARGE SCALE GENOMIC DNA]</scope>
    <source>
        <strain evidence="9 10">HTCC2506</strain>
    </source>
</reference>
<dbReference type="GO" id="GO:0016491">
    <property type="term" value="F:oxidoreductase activity"/>
    <property type="evidence" value="ECO:0007669"/>
    <property type="project" value="UniProtKB-KW"/>
</dbReference>
<dbReference type="Pfam" id="PF18312">
    <property type="entry name" value="ScsC_N"/>
    <property type="match status" value="1"/>
</dbReference>
<organism evidence="9 10">
    <name type="scientific">Fulvimarina pelagi HTCC2506</name>
    <dbReference type="NCBI Taxonomy" id="314231"/>
    <lineage>
        <taxon>Bacteria</taxon>
        <taxon>Pseudomonadati</taxon>
        <taxon>Pseudomonadota</taxon>
        <taxon>Alphaproteobacteria</taxon>
        <taxon>Hyphomicrobiales</taxon>
        <taxon>Aurantimonadaceae</taxon>
        <taxon>Fulvimarina</taxon>
    </lineage>
</organism>
<dbReference type="eggNOG" id="COG1651">
    <property type="taxonomic scope" value="Bacteria"/>
</dbReference>
<evidence type="ECO:0000256" key="1">
    <source>
        <dbReference type="ARBA" id="ARBA00003565"/>
    </source>
</evidence>
<keyword evidence="6" id="KW-0676">Redox-active center</keyword>
<evidence type="ECO:0000256" key="6">
    <source>
        <dbReference type="ARBA" id="ARBA00023284"/>
    </source>
</evidence>
<evidence type="ECO:0000256" key="5">
    <source>
        <dbReference type="ARBA" id="ARBA00023157"/>
    </source>
</evidence>
<dbReference type="InterPro" id="IPR013766">
    <property type="entry name" value="Thioredoxin_domain"/>
</dbReference>
<dbReference type="EMBL" id="AATP01000001">
    <property type="protein sequence ID" value="EAU42570.1"/>
    <property type="molecule type" value="Genomic_DNA"/>
</dbReference>
<proteinExistence type="inferred from homology"/>
<evidence type="ECO:0000256" key="7">
    <source>
        <dbReference type="SAM" id="SignalP"/>
    </source>
</evidence>
<dbReference type="CDD" id="cd03023">
    <property type="entry name" value="DsbA_Com1_like"/>
    <property type="match status" value="1"/>
</dbReference>
<dbReference type="Proteomes" id="UP000004310">
    <property type="component" value="Unassembled WGS sequence"/>
</dbReference>
<evidence type="ECO:0000256" key="3">
    <source>
        <dbReference type="ARBA" id="ARBA00022729"/>
    </source>
</evidence>
<dbReference type="PANTHER" id="PTHR13887">
    <property type="entry name" value="GLUTATHIONE S-TRANSFERASE KAPPA"/>
    <property type="match status" value="1"/>
</dbReference>
<keyword evidence="10" id="KW-1185">Reference proteome</keyword>
<protein>
    <submittedName>
        <fullName evidence="9">Outer membrane protein</fullName>
    </submittedName>
</protein>
<dbReference type="Pfam" id="PF13462">
    <property type="entry name" value="Thioredoxin_4"/>
    <property type="match status" value="1"/>
</dbReference>
<name>Q0G6Z4_9HYPH</name>
<dbReference type="HOGENOM" id="CLU_000288_47_4_5"/>
<dbReference type="SUPFAM" id="SSF52833">
    <property type="entry name" value="Thioredoxin-like"/>
    <property type="match status" value="1"/>
</dbReference>
<dbReference type="PROSITE" id="PS51352">
    <property type="entry name" value="THIOREDOXIN_2"/>
    <property type="match status" value="1"/>
</dbReference>
<feature type="chain" id="PRO_5004172271" evidence="7">
    <location>
        <begin position="22"/>
        <end position="256"/>
    </location>
</feature>
<evidence type="ECO:0000256" key="2">
    <source>
        <dbReference type="ARBA" id="ARBA00005791"/>
    </source>
</evidence>
<keyword evidence="4" id="KW-0560">Oxidoreductase</keyword>
<feature type="signal peptide" evidence="7">
    <location>
        <begin position="1"/>
        <end position="21"/>
    </location>
</feature>
<comment type="function">
    <text evidence="1">May be required for disulfide bond formation in some proteins.</text>
</comment>
<evidence type="ECO:0000259" key="8">
    <source>
        <dbReference type="PROSITE" id="PS51352"/>
    </source>
</evidence>
<comment type="similarity">
    <text evidence="2">Belongs to the thioredoxin family. DsbA subfamily.</text>
</comment>
<feature type="domain" description="Thioredoxin" evidence="8">
    <location>
        <begin position="57"/>
        <end position="247"/>
    </location>
</feature>
<dbReference type="PANTHER" id="PTHR13887:SF14">
    <property type="entry name" value="DISULFIDE BOND FORMATION PROTEIN D"/>
    <property type="match status" value="1"/>
</dbReference>
<dbReference type="AlphaFoldDB" id="Q0G6Z4"/>
<sequence length="256" mass="27692">MRSITTIAAATFLCGMFTSYAVSQESFDATETQEIETIVRDYLIANPEVLVEAMNALQEKQDAEQKTAQADAIGKVREQLNSAPEGMVLGNPDGDVTVTEFFDYNCGYCRQALDDMTALLEEDGNVRFVLKEFPILGMGSLEAARVAMAFRDLAPEKYREFHETLLSKRSGADKASALDVAEGLGVDTAKIEEILAASTNMKALQDIQVLASDLRINGTPSYVIGEEVLQARVGLEGLKNAIASMRECGKVDCGAG</sequence>
<keyword evidence="5" id="KW-1015">Disulfide bond</keyword>
<dbReference type="InterPro" id="IPR012336">
    <property type="entry name" value="Thioredoxin-like_fold"/>
</dbReference>
<accession>Q0G6Z4</accession>
<dbReference type="Gene3D" id="3.40.30.10">
    <property type="entry name" value="Glutaredoxin"/>
    <property type="match status" value="1"/>
</dbReference>
<dbReference type="InterPro" id="IPR041205">
    <property type="entry name" value="ScsC_N"/>
</dbReference>
<dbReference type="InterPro" id="IPR036249">
    <property type="entry name" value="Thioredoxin-like_sf"/>
</dbReference>
<keyword evidence="3 7" id="KW-0732">Signal</keyword>
<evidence type="ECO:0000256" key="4">
    <source>
        <dbReference type="ARBA" id="ARBA00023002"/>
    </source>
</evidence>
<evidence type="ECO:0000313" key="9">
    <source>
        <dbReference type="EMBL" id="EAU42570.1"/>
    </source>
</evidence>
<evidence type="ECO:0000313" key="10">
    <source>
        <dbReference type="Proteomes" id="UP000004310"/>
    </source>
</evidence>
<dbReference type="RefSeq" id="WP_007066544.1">
    <property type="nucleotide sequence ID" value="NZ_DS022272.1"/>
</dbReference>
<comment type="caution">
    <text evidence="9">The sequence shown here is derived from an EMBL/GenBank/DDBJ whole genome shotgun (WGS) entry which is preliminary data.</text>
</comment>